<dbReference type="Gene3D" id="1.50.40.10">
    <property type="entry name" value="Mitochondrial carrier domain"/>
    <property type="match status" value="1"/>
</dbReference>
<evidence type="ECO:0000256" key="4">
    <source>
        <dbReference type="ARBA" id="ARBA00022737"/>
    </source>
</evidence>
<dbReference type="AlphaFoldDB" id="A0AAE0F4W7"/>
<dbReference type="PANTHER" id="PTHR24089">
    <property type="entry name" value="SOLUTE CARRIER FAMILY 25"/>
    <property type="match status" value="1"/>
</dbReference>
<feature type="transmembrane region" description="Helical" evidence="8">
    <location>
        <begin position="224"/>
        <end position="245"/>
    </location>
</feature>
<reference evidence="9 10" key="1">
    <citation type="journal article" date="2015" name="Genome Biol. Evol.">
        <title>Comparative Genomics of a Bacterivorous Green Alga Reveals Evolutionary Causalities and Consequences of Phago-Mixotrophic Mode of Nutrition.</title>
        <authorList>
            <person name="Burns J.A."/>
            <person name="Paasch A."/>
            <person name="Narechania A."/>
            <person name="Kim E."/>
        </authorList>
    </citation>
    <scope>NUCLEOTIDE SEQUENCE [LARGE SCALE GENOMIC DNA]</scope>
    <source>
        <strain evidence="9 10">PLY_AMNH</strain>
    </source>
</reference>
<dbReference type="SUPFAM" id="SSF103506">
    <property type="entry name" value="Mitochondrial carrier"/>
    <property type="match status" value="1"/>
</dbReference>
<dbReference type="EMBL" id="LGRX02025926">
    <property type="protein sequence ID" value="KAK3251634.1"/>
    <property type="molecule type" value="Genomic_DNA"/>
</dbReference>
<dbReference type="Proteomes" id="UP001190700">
    <property type="component" value="Unassembled WGS sequence"/>
</dbReference>
<comment type="subcellular location">
    <subcellularLocation>
        <location evidence="1">Membrane</location>
        <topology evidence="1">Multi-pass membrane protein</topology>
    </subcellularLocation>
</comment>
<keyword evidence="5 6" id="KW-0472">Membrane</keyword>
<gene>
    <name evidence="9" type="ORF">CYMTET_39036</name>
</gene>
<dbReference type="PROSITE" id="PS50920">
    <property type="entry name" value="SOLCAR"/>
    <property type="match status" value="3"/>
</dbReference>
<dbReference type="InterPro" id="IPR002067">
    <property type="entry name" value="MCP"/>
</dbReference>
<keyword evidence="3 6" id="KW-0812">Transmembrane</keyword>
<comment type="similarity">
    <text evidence="7">Belongs to the mitochondrial carrier (TC 2.A.29) family.</text>
</comment>
<comment type="caution">
    <text evidence="9">The sequence shown here is derived from an EMBL/GenBank/DDBJ whole genome shotgun (WGS) entry which is preliminary data.</text>
</comment>
<evidence type="ECO:0000256" key="5">
    <source>
        <dbReference type="ARBA" id="ARBA00023136"/>
    </source>
</evidence>
<evidence type="ECO:0000256" key="3">
    <source>
        <dbReference type="ARBA" id="ARBA00022692"/>
    </source>
</evidence>
<organism evidence="9 10">
    <name type="scientific">Cymbomonas tetramitiformis</name>
    <dbReference type="NCBI Taxonomy" id="36881"/>
    <lineage>
        <taxon>Eukaryota</taxon>
        <taxon>Viridiplantae</taxon>
        <taxon>Chlorophyta</taxon>
        <taxon>Pyramimonadophyceae</taxon>
        <taxon>Pyramimonadales</taxon>
        <taxon>Pyramimonadaceae</taxon>
        <taxon>Cymbomonas</taxon>
    </lineage>
</organism>
<evidence type="ECO:0000256" key="1">
    <source>
        <dbReference type="ARBA" id="ARBA00004141"/>
    </source>
</evidence>
<dbReference type="InterPro" id="IPR023395">
    <property type="entry name" value="MCP_dom_sf"/>
</dbReference>
<evidence type="ECO:0000313" key="10">
    <source>
        <dbReference type="Proteomes" id="UP001190700"/>
    </source>
</evidence>
<dbReference type="PRINTS" id="PR00926">
    <property type="entry name" value="MITOCARRIER"/>
</dbReference>
<evidence type="ECO:0008006" key="11">
    <source>
        <dbReference type="Google" id="ProtNLM"/>
    </source>
</evidence>
<keyword evidence="8" id="KW-1133">Transmembrane helix</keyword>
<evidence type="ECO:0000313" key="9">
    <source>
        <dbReference type="EMBL" id="KAK3251634.1"/>
    </source>
</evidence>
<name>A0AAE0F4W7_9CHLO</name>
<evidence type="ECO:0000256" key="7">
    <source>
        <dbReference type="RuleBase" id="RU000488"/>
    </source>
</evidence>
<sequence>MASSDRTPVSLTSSDFEERTRIIRQFLAGAGSGALTKTSVAPLERLKVIKQTSGMRTGGPQYNQGIYHALSTIVKEHGIRGLYKGNGANCVRVIPVYALKFSLNDKFKEMMLVWRIEGGDDPQLSFLEKMAAGSMAGTVQILATYPLDIIRTRLQLAEIAGSSYKGIADCAMTTIRHEGLLGLYKGLFPSMLAGVPYVGLQMTFYDMLKTAWGPYLPRREDGSIGVVGMLACGSVAGLTAQTLSFPSDTVRHRMQANGINGTTKVYVNTMDCFQKIYTKEGVGGFFKGWGLNVLRALPGAAVQFTAYDSLKRVLGV</sequence>
<keyword evidence="2 7" id="KW-0813">Transport</keyword>
<feature type="transmembrane region" description="Helical" evidence="8">
    <location>
        <begin position="186"/>
        <end position="204"/>
    </location>
</feature>
<evidence type="ECO:0000256" key="8">
    <source>
        <dbReference type="SAM" id="Phobius"/>
    </source>
</evidence>
<evidence type="ECO:0000256" key="6">
    <source>
        <dbReference type="PROSITE-ProRule" id="PRU00282"/>
    </source>
</evidence>
<evidence type="ECO:0000256" key="2">
    <source>
        <dbReference type="ARBA" id="ARBA00022448"/>
    </source>
</evidence>
<dbReference type="Pfam" id="PF00153">
    <property type="entry name" value="Mito_carr"/>
    <property type="match status" value="3"/>
</dbReference>
<keyword evidence="10" id="KW-1185">Reference proteome</keyword>
<feature type="repeat" description="Solcar" evidence="6">
    <location>
        <begin position="224"/>
        <end position="313"/>
    </location>
</feature>
<dbReference type="GO" id="GO:0016020">
    <property type="term" value="C:membrane"/>
    <property type="evidence" value="ECO:0007669"/>
    <property type="project" value="UniProtKB-SubCell"/>
</dbReference>
<dbReference type="GO" id="GO:0055085">
    <property type="term" value="P:transmembrane transport"/>
    <property type="evidence" value="ECO:0007669"/>
    <property type="project" value="InterPro"/>
</dbReference>
<proteinExistence type="inferred from homology"/>
<keyword evidence="4" id="KW-0677">Repeat</keyword>
<accession>A0AAE0F4W7</accession>
<feature type="repeat" description="Solcar" evidence="6">
    <location>
        <begin position="20"/>
        <end position="110"/>
    </location>
</feature>
<protein>
    <recommendedName>
        <fullName evidence="11">Mitochondrial carrier protein</fullName>
    </recommendedName>
</protein>
<feature type="repeat" description="Solcar" evidence="6">
    <location>
        <begin position="124"/>
        <end position="211"/>
    </location>
</feature>
<dbReference type="InterPro" id="IPR018108">
    <property type="entry name" value="MCP_transmembrane"/>
</dbReference>